<dbReference type="Proteomes" id="UP000887579">
    <property type="component" value="Unplaced"/>
</dbReference>
<proteinExistence type="predicted"/>
<reference evidence="2" key="1">
    <citation type="submission" date="2022-11" db="UniProtKB">
        <authorList>
            <consortium name="WormBaseParasite"/>
        </authorList>
    </citation>
    <scope>IDENTIFICATION</scope>
</reference>
<protein>
    <submittedName>
        <fullName evidence="2">BTB domain-containing protein</fullName>
    </submittedName>
</protein>
<name>A0AC34GQF5_9BILA</name>
<sequence length="273" mass="31323">MTTQDVLVNKWNKETVDLFKEQDVENGFFDVVFDVKGKKIFANKIVLARVSAPLKNKFLPSTPGSVVTIKIDYCYDDFFQLLMFLYSGRCDLSEENIVAMVQMAESFAVEDLLLECDEFLFSIQYNAENIFTYYEQLYLRKNFLFSGDELSNILLSANKSRVEVGNEEGHRMYGRICNDHDVINAIKNLQDSEVEASQRNSSFEGCFWQTKIDKPKCAILGKKKTVDYYLLINSVGNICVKATSEIVDDDDYLLAEMTTVDDFIFNNCKINIV</sequence>
<organism evidence="1 2">
    <name type="scientific">Panagrolaimus sp. ES5</name>
    <dbReference type="NCBI Taxonomy" id="591445"/>
    <lineage>
        <taxon>Eukaryota</taxon>
        <taxon>Metazoa</taxon>
        <taxon>Ecdysozoa</taxon>
        <taxon>Nematoda</taxon>
        <taxon>Chromadorea</taxon>
        <taxon>Rhabditida</taxon>
        <taxon>Tylenchina</taxon>
        <taxon>Panagrolaimomorpha</taxon>
        <taxon>Panagrolaimoidea</taxon>
        <taxon>Panagrolaimidae</taxon>
        <taxon>Panagrolaimus</taxon>
    </lineage>
</organism>
<evidence type="ECO:0000313" key="1">
    <source>
        <dbReference type="Proteomes" id="UP000887579"/>
    </source>
</evidence>
<evidence type="ECO:0000313" key="2">
    <source>
        <dbReference type="WBParaSite" id="ES5_v2.g6758.t1"/>
    </source>
</evidence>
<accession>A0AC34GQF5</accession>
<dbReference type="WBParaSite" id="ES5_v2.g6758.t1">
    <property type="protein sequence ID" value="ES5_v2.g6758.t1"/>
    <property type="gene ID" value="ES5_v2.g6758"/>
</dbReference>